<evidence type="ECO:0000256" key="5">
    <source>
        <dbReference type="ARBA" id="ARBA00023136"/>
    </source>
</evidence>
<evidence type="ECO:0000256" key="9">
    <source>
        <dbReference type="SAM" id="Phobius"/>
    </source>
</evidence>
<evidence type="ECO:0000313" key="11">
    <source>
        <dbReference type="EMBL" id="CAK6970999.1"/>
    </source>
</evidence>
<evidence type="ECO:0000256" key="1">
    <source>
        <dbReference type="ARBA" id="ARBA00004141"/>
    </source>
</evidence>
<dbReference type="AlphaFoldDB" id="A0AAV1PK52"/>
<comment type="subcellular location">
    <subcellularLocation>
        <location evidence="1">Membrane</location>
        <topology evidence="1">Multi-pass membrane protein</topology>
    </subcellularLocation>
</comment>
<dbReference type="PANTHER" id="PTHR24232">
    <property type="entry name" value="G-PROTEIN COUPLED RECEPTOR"/>
    <property type="match status" value="1"/>
</dbReference>
<keyword evidence="5 9" id="KW-0472">Membrane</keyword>
<evidence type="ECO:0000256" key="6">
    <source>
        <dbReference type="ARBA" id="ARBA00023170"/>
    </source>
</evidence>
<evidence type="ECO:0000256" key="3">
    <source>
        <dbReference type="ARBA" id="ARBA00022989"/>
    </source>
</evidence>
<keyword evidence="3 9" id="KW-1133">Transmembrane helix</keyword>
<feature type="transmembrane region" description="Helical" evidence="9">
    <location>
        <begin position="223"/>
        <end position="245"/>
    </location>
</feature>
<feature type="transmembrane region" description="Helical" evidence="9">
    <location>
        <begin position="122"/>
        <end position="140"/>
    </location>
</feature>
<feature type="transmembrane region" description="Helical" evidence="9">
    <location>
        <begin position="34"/>
        <end position="60"/>
    </location>
</feature>
<dbReference type="GO" id="GO:0007200">
    <property type="term" value="P:phospholipase C-activating G protein-coupled receptor signaling pathway"/>
    <property type="evidence" value="ECO:0007669"/>
    <property type="project" value="TreeGrafter"/>
</dbReference>
<sequence>MLLHYKLLTNHSGSNGFDWEGFDFDTCDSHKEGIYVWAVSSIICFVFGFPASIAILWELLKAHRRGIPLKPNDFFMLNLSAMDTVFFVFMVPGVCNHLIWHIWVFEAIWNAFFALNICGRPLMMACICLDCYLAVVHPIIYHKKKSLTPRVVMAGIVWTLTVATGIAYSLSRDLYFTMFPSVPFMIAIAIIVVCDSFILHTLIRSDPGRKNIHAQKQRAIQTLINSLVIAAISYVPPVIMSIFGKHLFANFTIYMCFVAVPITITSTLGSAVMPLLYLNNLGKLDRFKLCKS</sequence>
<dbReference type="GO" id="GO:0004930">
    <property type="term" value="F:G protein-coupled receptor activity"/>
    <property type="evidence" value="ECO:0007669"/>
    <property type="project" value="UniProtKB-KW"/>
</dbReference>
<gene>
    <name evidence="11" type="ORF">FSCOSCO3_A010547</name>
</gene>
<keyword evidence="8" id="KW-0807">Transducer</keyword>
<evidence type="ECO:0000256" key="8">
    <source>
        <dbReference type="ARBA" id="ARBA00023224"/>
    </source>
</evidence>
<keyword evidence="7" id="KW-0325">Glycoprotein</keyword>
<dbReference type="Pfam" id="PF00001">
    <property type="entry name" value="7tm_1"/>
    <property type="match status" value="1"/>
</dbReference>
<feature type="transmembrane region" description="Helical" evidence="9">
    <location>
        <begin position="251"/>
        <end position="278"/>
    </location>
</feature>
<dbReference type="Proteomes" id="UP001314229">
    <property type="component" value="Unassembled WGS sequence"/>
</dbReference>
<accession>A0AAV1PK52</accession>
<feature type="transmembrane region" description="Helical" evidence="9">
    <location>
        <begin position="152"/>
        <end position="170"/>
    </location>
</feature>
<evidence type="ECO:0000259" key="10">
    <source>
        <dbReference type="PROSITE" id="PS50262"/>
    </source>
</evidence>
<keyword evidence="6" id="KW-0675">Receptor</keyword>
<dbReference type="SUPFAM" id="SSF81321">
    <property type="entry name" value="Family A G protein-coupled receptor-like"/>
    <property type="match status" value="1"/>
</dbReference>
<dbReference type="GO" id="GO:0005886">
    <property type="term" value="C:plasma membrane"/>
    <property type="evidence" value="ECO:0007669"/>
    <property type="project" value="TreeGrafter"/>
</dbReference>
<reference evidence="11 12" key="1">
    <citation type="submission" date="2024-01" db="EMBL/GenBank/DDBJ databases">
        <authorList>
            <person name="Alioto T."/>
            <person name="Alioto T."/>
            <person name="Gomez Garrido J."/>
        </authorList>
    </citation>
    <scope>NUCLEOTIDE SEQUENCE [LARGE SCALE GENOMIC DNA]</scope>
</reference>
<protein>
    <recommendedName>
        <fullName evidence="10">G-protein coupled receptors family 1 profile domain-containing protein</fullName>
    </recommendedName>
</protein>
<keyword evidence="12" id="KW-1185">Reference proteome</keyword>
<name>A0AAV1PK52_SCOSC</name>
<dbReference type="InterPro" id="IPR017452">
    <property type="entry name" value="GPCR_Rhodpsn_7TM"/>
</dbReference>
<dbReference type="PANTHER" id="PTHR24232:SF107">
    <property type="entry name" value="HYDROXYCARBOXYLIC ACID RECEPTOR 2-LIKE"/>
    <property type="match status" value="1"/>
</dbReference>
<dbReference type="InterPro" id="IPR000276">
    <property type="entry name" value="GPCR_Rhodpsn"/>
</dbReference>
<feature type="transmembrane region" description="Helical" evidence="9">
    <location>
        <begin position="81"/>
        <end position="102"/>
    </location>
</feature>
<feature type="domain" description="G-protein coupled receptors family 1 profile" evidence="10">
    <location>
        <begin position="51"/>
        <end position="277"/>
    </location>
</feature>
<organism evidence="11 12">
    <name type="scientific">Scomber scombrus</name>
    <name type="common">Atlantic mackerel</name>
    <name type="synonym">Scomber vernalis</name>
    <dbReference type="NCBI Taxonomy" id="13677"/>
    <lineage>
        <taxon>Eukaryota</taxon>
        <taxon>Metazoa</taxon>
        <taxon>Chordata</taxon>
        <taxon>Craniata</taxon>
        <taxon>Vertebrata</taxon>
        <taxon>Euteleostomi</taxon>
        <taxon>Actinopterygii</taxon>
        <taxon>Neopterygii</taxon>
        <taxon>Teleostei</taxon>
        <taxon>Neoteleostei</taxon>
        <taxon>Acanthomorphata</taxon>
        <taxon>Pelagiaria</taxon>
        <taxon>Scombriformes</taxon>
        <taxon>Scombridae</taxon>
        <taxon>Scomber</taxon>
    </lineage>
</organism>
<dbReference type="Gene3D" id="1.20.1070.10">
    <property type="entry name" value="Rhodopsin 7-helix transmembrane proteins"/>
    <property type="match status" value="1"/>
</dbReference>
<keyword evidence="4" id="KW-0297">G-protein coupled receptor</keyword>
<evidence type="ECO:0000256" key="4">
    <source>
        <dbReference type="ARBA" id="ARBA00023040"/>
    </source>
</evidence>
<evidence type="ECO:0000256" key="7">
    <source>
        <dbReference type="ARBA" id="ARBA00023180"/>
    </source>
</evidence>
<dbReference type="PROSITE" id="PS50262">
    <property type="entry name" value="G_PROTEIN_RECEP_F1_2"/>
    <property type="match status" value="1"/>
</dbReference>
<dbReference type="GO" id="GO:0035025">
    <property type="term" value="P:positive regulation of Rho protein signal transduction"/>
    <property type="evidence" value="ECO:0007669"/>
    <property type="project" value="TreeGrafter"/>
</dbReference>
<comment type="caution">
    <text evidence="11">The sequence shown here is derived from an EMBL/GenBank/DDBJ whole genome shotgun (WGS) entry which is preliminary data.</text>
</comment>
<evidence type="ECO:0000256" key="2">
    <source>
        <dbReference type="ARBA" id="ARBA00022692"/>
    </source>
</evidence>
<evidence type="ECO:0000313" key="12">
    <source>
        <dbReference type="Proteomes" id="UP001314229"/>
    </source>
</evidence>
<dbReference type="EMBL" id="CAWUFR010000169">
    <property type="protein sequence ID" value="CAK6970999.1"/>
    <property type="molecule type" value="Genomic_DNA"/>
</dbReference>
<proteinExistence type="predicted"/>
<feature type="transmembrane region" description="Helical" evidence="9">
    <location>
        <begin position="182"/>
        <end position="203"/>
    </location>
</feature>
<keyword evidence="2 9" id="KW-0812">Transmembrane</keyword>